<evidence type="ECO:0000256" key="7">
    <source>
        <dbReference type="RuleBase" id="RU003346"/>
    </source>
</evidence>
<sequence length="487" mass="54066">MIDPQSKASGERWPLLKSHDGNNQLRAYLYAAIAAVGGFLCGYDTGSISGIIALPIFQKLFFVKESIAFYESILLASFLITSMVGAFVSGYFCDDIGRKNSIMFSSSLLSIGIMMELSGFNTHILLSGRLIAGLGTGLMTNAIPLYQSEIAPSDIRGRLVSMYTSLSSFGRLVGYVVIFYSSYFQSNWAWRTPWAVQFILSIAFLAACSLLPYSPRWLISQKRDAEGLEVLGNIYDLPKDHRIVQDEYTKIVSQIEAEHRMGSNQTYAELFRGSNLKTTLTAFFISIATCFTGNVAISYFAPTIFKNAGLDDVSISLALTGGASLLSFIANMISFKWWVDTWGRRSLFLVGSAISSICMFTVGIIFYTYAEVTNGEVAIPNAQARYIVILCIYFFSASFAATWEICTYVYTAEVFNMKYRAKGLSLTYAISWAGSILITYTIPYLLLYSISGVYFFFGACSILNFIGVWFIPETKGKSLEEIDAMFE</sequence>
<evidence type="ECO:0000256" key="5">
    <source>
        <dbReference type="ARBA" id="ARBA00022989"/>
    </source>
</evidence>
<name>A0A1X0S3B3_RHIZD</name>
<dbReference type="VEuPathDB" id="FungiDB:BCV72DRAFT_196287"/>
<dbReference type="Pfam" id="PF00083">
    <property type="entry name" value="Sugar_tr"/>
    <property type="match status" value="1"/>
</dbReference>
<dbReference type="PROSITE" id="PS50850">
    <property type="entry name" value="MFS"/>
    <property type="match status" value="1"/>
</dbReference>
<dbReference type="PANTHER" id="PTHR48022">
    <property type="entry name" value="PLASTIDIC GLUCOSE TRANSPORTER 4"/>
    <property type="match status" value="1"/>
</dbReference>
<dbReference type="NCBIfam" id="TIGR00879">
    <property type="entry name" value="SP"/>
    <property type="match status" value="1"/>
</dbReference>
<dbReference type="SUPFAM" id="SSF103473">
    <property type="entry name" value="MFS general substrate transporter"/>
    <property type="match status" value="1"/>
</dbReference>
<keyword evidence="6 8" id="KW-0472">Membrane</keyword>
<evidence type="ECO:0000313" key="11">
    <source>
        <dbReference type="Proteomes" id="UP000242381"/>
    </source>
</evidence>
<dbReference type="OMA" id="WIDLWGR"/>
<dbReference type="InterPro" id="IPR005828">
    <property type="entry name" value="MFS_sugar_transport-like"/>
</dbReference>
<evidence type="ECO:0000256" key="8">
    <source>
        <dbReference type="SAM" id="Phobius"/>
    </source>
</evidence>
<dbReference type="GO" id="GO:0016020">
    <property type="term" value="C:membrane"/>
    <property type="evidence" value="ECO:0007669"/>
    <property type="project" value="UniProtKB-SubCell"/>
</dbReference>
<organism evidence="10 11">
    <name type="scientific">Rhizopus microsporus</name>
    <dbReference type="NCBI Taxonomy" id="58291"/>
    <lineage>
        <taxon>Eukaryota</taxon>
        <taxon>Fungi</taxon>
        <taxon>Fungi incertae sedis</taxon>
        <taxon>Mucoromycota</taxon>
        <taxon>Mucoromycotina</taxon>
        <taxon>Mucoromycetes</taxon>
        <taxon>Mucorales</taxon>
        <taxon>Mucorineae</taxon>
        <taxon>Rhizopodaceae</taxon>
        <taxon>Rhizopus</taxon>
    </lineage>
</organism>
<evidence type="ECO:0000256" key="2">
    <source>
        <dbReference type="ARBA" id="ARBA00010992"/>
    </source>
</evidence>
<feature type="transmembrane region" description="Helical" evidence="8">
    <location>
        <begin position="27"/>
        <end position="57"/>
    </location>
</feature>
<dbReference type="PANTHER" id="PTHR48022:SF2">
    <property type="entry name" value="PLASTIDIC GLUCOSE TRANSPORTER 4"/>
    <property type="match status" value="1"/>
</dbReference>
<feature type="domain" description="Major facilitator superfamily (MFS) profile" evidence="9">
    <location>
        <begin position="30"/>
        <end position="476"/>
    </location>
</feature>
<gene>
    <name evidence="10" type="ORF">BCV71DRAFT_109890</name>
</gene>
<dbReference type="PRINTS" id="PR00171">
    <property type="entry name" value="SUGRTRNSPORT"/>
</dbReference>
<dbReference type="InterPro" id="IPR020846">
    <property type="entry name" value="MFS_dom"/>
</dbReference>
<evidence type="ECO:0000256" key="1">
    <source>
        <dbReference type="ARBA" id="ARBA00004141"/>
    </source>
</evidence>
<proteinExistence type="inferred from homology"/>
<keyword evidence="5 8" id="KW-1133">Transmembrane helix</keyword>
<feature type="transmembrane region" description="Helical" evidence="8">
    <location>
        <begin position="423"/>
        <end position="446"/>
    </location>
</feature>
<feature type="transmembrane region" description="Helical" evidence="8">
    <location>
        <begin position="194"/>
        <end position="213"/>
    </location>
</feature>
<dbReference type="FunFam" id="1.20.1250.20:FF:000134">
    <property type="entry name" value="MFS sugar transporter protein"/>
    <property type="match status" value="1"/>
</dbReference>
<dbReference type="InterPro" id="IPR036259">
    <property type="entry name" value="MFS_trans_sf"/>
</dbReference>
<dbReference type="InterPro" id="IPR005829">
    <property type="entry name" value="Sugar_transporter_CS"/>
</dbReference>
<feature type="transmembrane region" description="Helical" evidence="8">
    <location>
        <begin position="452"/>
        <end position="471"/>
    </location>
</feature>
<dbReference type="AlphaFoldDB" id="A0A1X0S3B3"/>
<dbReference type="Gene3D" id="1.20.1250.20">
    <property type="entry name" value="MFS general substrate transporter like domains"/>
    <property type="match status" value="1"/>
</dbReference>
<keyword evidence="4 8" id="KW-0812">Transmembrane</keyword>
<evidence type="ECO:0000256" key="4">
    <source>
        <dbReference type="ARBA" id="ARBA00022692"/>
    </source>
</evidence>
<feature type="transmembrane region" description="Helical" evidence="8">
    <location>
        <begin position="126"/>
        <end position="147"/>
    </location>
</feature>
<protein>
    <submittedName>
        <fullName evidence="10">General substrate transporter</fullName>
    </submittedName>
</protein>
<feature type="transmembrane region" description="Helical" evidence="8">
    <location>
        <begin position="102"/>
        <end position="120"/>
    </location>
</feature>
<accession>A0A1X0S3B3</accession>
<feature type="transmembrane region" description="Helical" evidence="8">
    <location>
        <begin position="280"/>
        <end position="301"/>
    </location>
</feature>
<dbReference type="PROSITE" id="PS00217">
    <property type="entry name" value="SUGAR_TRANSPORT_2"/>
    <property type="match status" value="1"/>
</dbReference>
<dbReference type="GO" id="GO:0005351">
    <property type="term" value="F:carbohydrate:proton symporter activity"/>
    <property type="evidence" value="ECO:0007669"/>
    <property type="project" value="TreeGrafter"/>
</dbReference>
<feature type="transmembrane region" description="Helical" evidence="8">
    <location>
        <begin position="347"/>
        <end position="367"/>
    </location>
</feature>
<evidence type="ECO:0000313" key="10">
    <source>
        <dbReference type="EMBL" id="ORE18795.1"/>
    </source>
</evidence>
<reference evidence="10 11" key="1">
    <citation type="journal article" date="2016" name="Proc. Natl. Acad. Sci. U.S.A.">
        <title>Lipid metabolic changes in an early divergent fungus govern the establishment of a mutualistic symbiosis with endobacteria.</title>
        <authorList>
            <person name="Lastovetsky O.A."/>
            <person name="Gaspar M.L."/>
            <person name="Mondo S.J."/>
            <person name="LaButti K.M."/>
            <person name="Sandor L."/>
            <person name="Grigoriev I.V."/>
            <person name="Henry S.A."/>
            <person name="Pawlowska T.E."/>
        </authorList>
    </citation>
    <scope>NUCLEOTIDE SEQUENCE [LARGE SCALE GENOMIC DNA]</scope>
    <source>
        <strain evidence="10 11">ATCC 11559</strain>
    </source>
</reference>
<dbReference type="InterPro" id="IPR050360">
    <property type="entry name" value="MFS_Sugar_Transporters"/>
</dbReference>
<dbReference type="InterPro" id="IPR003663">
    <property type="entry name" value="Sugar/inositol_transpt"/>
</dbReference>
<dbReference type="Proteomes" id="UP000242381">
    <property type="component" value="Unassembled WGS sequence"/>
</dbReference>
<keyword evidence="3 7" id="KW-0813">Transport</keyword>
<evidence type="ECO:0000259" key="9">
    <source>
        <dbReference type="PROSITE" id="PS50850"/>
    </source>
</evidence>
<feature type="transmembrane region" description="Helical" evidence="8">
    <location>
        <begin position="387"/>
        <end position="411"/>
    </location>
</feature>
<comment type="subcellular location">
    <subcellularLocation>
        <location evidence="1">Membrane</location>
        <topology evidence="1">Multi-pass membrane protein</topology>
    </subcellularLocation>
</comment>
<dbReference type="EMBL" id="KV921322">
    <property type="protein sequence ID" value="ORE18795.1"/>
    <property type="molecule type" value="Genomic_DNA"/>
</dbReference>
<feature type="transmembrane region" description="Helical" evidence="8">
    <location>
        <begin position="159"/>
        <end position="182"/>
    </location>
</feature>
<feature type="transmembrane region" description="Helical" evidence="8">
    <location>
        <begin position="69"/>
        <end position="93"/>
    </location>
</feature>
<comment type="similarity">
    <text evidence="2 7">Belongs to the major facilitator superfamily. Sugar transporter (TC 2.A.1.1) family.</text>
</comment>
<evidence type="ECO:0000256" key="3">
    <source>
        <dbReference type="ARBA" id="ARBA00022448"/>
    </source>
</evidence>
<feature type="transmembrane region" description="Helical" evidence="8">
    <location>
        <begin position="313"/>
        <end position="335"/>
    </location>
</feature>
<evidence type="ECO:0000256" key="6">
    <source>
        <dbReference type="ARBA" id="ARBA00023136"/>
    </source>
</evidence>